<gene>
    <name evidence="1" type="ORF">F0U83_06850</name>
</gene>
<evidence type="ECO:0000313" key="1">
    <source>
        <dbReference type="EMBL" id="QEQ98365.1"/>
    </source>
</evidence>
<organism evidence="1 2">
    <name type="scientific">Neptunomonas concharum</name>
    <dbReference type="NCBI Taxonomy" id="1031538"/>
    <lineage>
        <taxon>Bacteria</taxon>
        <taxon>Pseudomonadati</taxon>
        <taxon>Pseudomonadota</taxon>
        <taxon>Gammaproteobacteria</taxon>
        <taxon>Oceanospirillales</taxon>
        <taxon>Oceanospirillaceae</taxon>
        <taxon>Neptunomonas</taxon>
    </lineage>
</organism>
<evidence type="ECO:0000313" key="2">
    <source>
        <dbReference type="Proteomes" id="UP000324760"/>
    </source>
</evidence>
<dbReference type="Proteomes" id="UP000324760">
    <property type="component" value="Chromosome"/>
</dbReference>
<keyword evidence="2" id="KW-1185">Reference proteome</keyword>
<name>A0A5P1RGR9_9GAMM</name>
<dbReference type="KEGG" id="ncu:F0U83_06850"/>
<accession>A0A5P1RGR9</accession>
<reference evidence="1 2" key="1">
    <citation type="journal article" date="2019" name="Biochem. Eng. J.">
        <title>Metabolic engineering of the marine bacteria Neptunomonas concharum for the production of acetoin and meso-2,3-butanediol from acetate.</title>
        <authorList>
            <person name="Li W."/>
            <person name="Pu N."/>
            <person name="Liu C.-X."/>
            <person name="Yuan Q.-P."/>
            <person name="Li Z.-J."/>
        </authorList>
    </citation>
    <scope>NUCLEOTIDE SEQUENCE [LARGE SCALE GENOMIC DNA]</scope>
    <source>
        <strain evidence="1 2">JCM17730</strain>
    </source>
</reference>
<protein>
    <submittedName>
        <fullName evidence="1">DUF3265 domain-containing protein</fullName>
    </submittedName>
</protein>
<dbReference type="EMBL" id="CP043869">
    <property type="protein sequence ID" value="QEQ98365.1"/>
    <property type="molecule type" value="Genomic_DNA"/>
</dbReference>
<sequence length="29" mass="3546">MQHAWHFWFRSNAVIKMFQLSYVVACFTP</sequence>
<proteinExistence type="predicted"/>
<dbReference type="AlphaFoldDB" id="A0A5P1RGR9"/>